<gene>
    <name evidence="3" type="ORF">OSB04_010449</name>
</gene>
<protein>
    <submittedName>
        <fullName evidence="3">Uncharacterized protein</fullName>
    </submittedName>
</protein>
<evidence type="ECO:0000256" key="1">
    <source>
        <dbReference type="ARBA" id="ARBA00022676"/>
    </source>
</evidence>
<proteinExistence type="predicted"/>
<evidence type="ECO:0000313" key="4">
    <source>
        <dbReference type="Proteomes" id="UP001172457"/>
    </source>
</evidence>
<dbReference type="Gene3D" id="3.40.50.2000">
    <property type="entry name" value="Glycogen Phosphorylase B"/>
    <property type="match status" value="1"/>
</dbReference>
<keyword evidence="1" id="KW-0328">Glycosyltransferase</keyword>
<keyword evidence="2" id="KW-0472">Membrane</keyword>
<dbReference type="Proteomes" id="UP001172457">
    <property type="component" value="Chromosome 3"/>
</dbReference>
<keyword evidence="2" id="KW-0812">Transmembrane</keyword>
<comment type="caution">
    <text evidence="3">The sequence shown here is derived from an EMBL/GenBank/DDBJ whole genome shotgun (WGS) entry which is preliminary data.</text>
</comment>
<name>A0AA38TJD2_9ASTR</name>
<accession>A0AA38TJD2</accession>
<evidence type="ECO:0000313" key="3">
    <source>
        <dbReference type="EMBL" id="KAJ9555835.1"/>
    </source>
</evidence>
<keyword evidence="4" id="KW-1185">Reference proteome</keyword>
<dbReference type="PANTHER" id="PTHR48046">
    <property type="entry name" value="UDP-GLYCOSYLTRANSFERASE 72E1"/>
    <property type="match status" value="1"/>
</dbReference>
<organism evidence="3 4">
    <name type="scientific">Centaurea solstitialis</name>
    <name type="common">yellow star-thistle</name>
    <dbReference type="NCBI Taxonomy" id="347529"/>
    <lineage>
        <taxon>Eukaryota</taxon>
        <taxon>Viridiplantae</taxon>
        <taxon>Streptophyta</taxon>
        <taxon>Embryophyta</taxon>
        <taxon>Tracheophyta</taxon>
        <taxon>Spermatophyta</taxon>
        <taxon>Magnoliopsida</taxon>
        <taxon>eudicotyledons</taxon>
        <taxon>Gunneridae</taxon>
        <taxon>Pentapetalae</taxon>
        <taxon>asterids</taxon>
        <taxon>campanulids</taxon>
        <taxon>Asterales</taxon>
        <taxon>Asteraceae</taxon>
        <taxon>Carduoideae</taxon>
        <taxon>Cardueae</taxon>
        <taxon>Centaureinae</taxon>
        <taxon>Centaurea</taxon>
    </lineage>
</organism>
<dbReference type="SUPFAM" id="SSF53756">
    <property type="entry name" value="UDP-Glycosyltransferase/glycogen phosphorylase"/>
    <property type="match status" value="1"/>
</dbReference>
<keyword evidence="1" id="KW-0808">Transferase</keyword>
<reference evidence="3" key="1">
    <citation type="submission" date="2023-03" db="EMBL/GenBank/DDBJ databases">
        <title>Chromosome-scale reference genome and RAD-based genetic map of yellow starthistle (Centaurea solstitialis) reveal putative structural variation and QTLs associated with invader traits.</title>
        <authorList>
            <person name="Reatini B."/>
            <person name="Cang F.A."/>
            <person name="Jiang Q."/>
            <person name="Mckibben M.T.W."/>
            <person name="Barker M.S."/>
            <person name="Rieseberg L.H."/>
            <person name="Dlugosch K.M."/>
        </authorList>
    </citation>
    <scope>NUCLEOTIDE SEQUENCE</scope>
    <source>
        <strain evidence="3">CAN-66</strain>
        <tissue evidence="3">Leaf</tissue>
    </source>
</reference>
<evidence type="ECO:0000256" key="2">
    <source>
        <dbReference type="SAM" id="Phobius"/>
    </source>
</evidence>
<keyword evidence="2" id="KW-1133">Transmembrane helix</keyword>
<dbReference type="EMBL" id="JARYMX010000003">
    <property type="protein sequence ID" value="KAJ9555835.1"/>
    <property type="molecule type" value="Genomic_DNA"/>
</dbReference>
<dbReference type="AlphaFoldDB" id="A0AA38TJD2"/>
<sequence length="150" mass="16756">MEVHIAIFPSPGMGHLIPLTELAHRLLRLLRLLRSQVFITFIVPTATGAPIKPQNDMLNLNDLPPDSSIEARISLTLTRSLSALRQTLTELTHDLTRKPPSALVVDIFGPPSFEIAKEFDISCYIFSTVSAMTLVSVCVKIYLSYYRKMS</sequence>
<dbReference type="GO" id="GO:0016757">
    <property type="term" value="F:glycosyltransferase activity"/>
    <property type="evidence" value="ECO:0007669"/>
    <property type="project" value="UniProtKB-KW"/>
</dbReference>
<feature type="transmembrane region" description="Helical" evidence="2">
    <location>
        <begin position="124"/>
        <end position="143"/>
    </location>
</feature>
<dbReference type="PANTHER" id="PTHR48046:SF1">
    <property type="entry name" value="GLYCOSYLTRANSFERASE-RELATED"/>
    <property type="match status" value="1"/>
</dbReference>